<dbReference type="Proteomes" id="UP000315201">
    <property type="component" value="Chromosome"/>
</dbReference>
<proteinExistence type="inferred from homology"/>
<dbReference type="EMBL" id="CP041147">
    <property type="protein sequence ID" value="QDF64758.1"/>
    <property type="molecule type" value="Genomic_DNA"/>
</dbReference>
<dbReference type="CDD" id="cd09608">
    <property type="entry name" value="M3B_PepF"/>
    <property type="match status" value="1"/>
</dbReference>
<evidence type="ECO:0000256" key="1">
    <source>
        <dbReference type="ARBA" id="ARBA00022670"/>
    </source>
</evidence>
<evidence type="ECO:0000313" key="9">
    <source>
        <dbReference type="EMBL" id="QDF64758.1"/>
    </source>
</evidence>
<gene>
    <name evidence="9" type="primary">pepF</name>
    <name evidence="9" type="ORF">FIV53_00255</name>
</gene>
<organism evidence="9 10">
    <name type="scientific">Mycoplasma nasistruthionis</name>
    <dbReference type="NCBI Taxonomy" id="353852"/>
    <lineage>
        <taxon>Bacteria</taxon>
        <taxon>Bacillati</taxon>
        <taxon>Mycoplasmatota</taxon>
        <taxon>Mollicutes</taxon>
        <taxon>Mycoplasmataceae</taxon>
        <taxon>Mycoplasma</taxon>
    </lineage>
</organism>
<keyword evidence="5 6" id="KW-0482">Metalloprotease</keyword>
<evidence type="ECO:0000256" key="5">
    <source>
        <dbReference type="ARBA" id="ARBA00023049"/>
    </source>
</evidence>
<evidence type="ECO:0000256" key="4">
    <source>
        <dbReference type="ARBA" id="ARBA00022833"/>
    </source>
</evidence>
<evidence type="ECO:0000256" key="3">
    <source>
        <dbReference type="ARBA" id="ARBA00022801"/>
    </source>
</evidence>
<evidence type="ECO:0000313" key="10">
    <source>
        <dbReference type="Proteomes" id="UP000315201"/>
    </source>
</evidence>
<evidence type="ECO:0000259" key="7">
    <source>
        <dbReference type="Pfam" id="PF01432"/>
    </source>
</evidence>
<dbReference type="InterPro" id="IPR001567">
    <property type="entry name" value="Pept_M3A_M3B_dom"/>
</dbReference>
<name>A0A4Y6I784_9MOLU</name>
<evidence type="ECO:0000259" key="8">
    <source>
        <dbReference type="Pfam" id="PF08439"/>
    </source>
</evidence>
<feature type="domain" description="Peptidase M3A/M3B catalytic" evidence="7">
    <location>
        <begin position="202"/>
        <end position="587"/>
    </location>
</feature>
<dbReference type="AlphaFoldDB" id="A0A4Y6I784"/>
<dbReference type="InterPro" id="IPR042088">
    <property type="entry name" value="OligoPept_F_C"/>
</dbReference>
<protein>
    <recommendedName>
        <fullName evidence="6">Oligopeptidase F</fullName>
        <ecNumber evidence="6">3.4.24.-</ecNumber>
    </recommendedName>
</protein>
<dbReference type="InterPro" id="IPR004438">
    <property type="entry name" value="Peptidase_M3B"/>
</dbReference>
<dbReference type="EC" id="3.4.24.-" evidence="6"/>
<dbReference type="SUPFAM" id="SSF55486">
    <property type="entry name" value="Metalloproteases ('zincins'), catalytic domain"/>
    <property type="match status" value="1"/>
</dbReference>
<comment type="function">
    <text evidence="6">Has oligopeptidase activity and degrades a variety of small bioactive peptides.</text>
</comment>
<comment type="cofactor">
    <cofactor evidence="6">
        <name>Zn(2+)</name>
        <dbReference type="ChEBI" id="CHEBI:29105"/>
    </cofactor>
    <text evidence="6">Binds 1 zinc ion.</text>
</comment>
<comment type="similarity">
    <text evidence="6">Belongs to the peptidase M3B family.</text>
</comment>
<dbReference type="GO" id="GO:0004222">
    <property type="term" value="F:metalloendopeptidase activity"/>
    <property type="evidence" value="ECO:0007669"/>
    <property type="project" value="UniProtKB-UniRule"/>
</dbReference>
<dbReference type="Gene3D" id="1.20.140.70">
    <property type="entry name" value="Oligopeptidase f, N-terminal domain"/>
    <property type="match status" value="1"/>
</dbReference>
<dbReference type="GO" id="GO:0046872">
    <property type="term" value="F:metal ion binding"/>
    <property type="evidence" value="ECO:0007669"/>
    <property type="project" value="UniProtKB-UniRule"/>
</dbReference>
<keyword evidence="1 6" id="KW-0645">Protease</keyword>
<dbReference type="Gene3D" id="1.10.1370.20">
    <property type="entry name" value="Oligoendopeptidase f, C-terminal domain"/>
    <property type="match status" value="1"/>
</dbReference>
<keyword evidence="10" id="KW-1185">Reference proteome</keyword>
<feature type="domain" description="Oligopeptidase F N-terminal" evidence="8">
    <location>
        <begin position="126"/>
        <end position="181"/>
    </location>
</feature>
<accession>A0A4Y6I784</accession>
<dbReference type="Pfam" id="PF08439">
    <property type="entry name" value="Peptidase_M3_N"/>
    <property type="match status" value="1"/>
</dbReference>
<sequence length="609" mass="71442">MKAKQYKKYSDVPKQYQWDLEDILQNKPLTYWIDLSVEIAKKRISNKDSKYKTIEAYLEDIKDANLASEVENKISNYLSNKLNVNLIDPEIKKLSQDYEFLSQQLSDEFGSELNRFYANMDKMLIYKEDPRLKNHKRYIEELIENKKHKLSDEVEEYLIQSAIGEPDPHAIFSVLTNSELDYGYVEFKNKKVKLNPTNRSQFLKSDDSNVRKQAYQNYWNAYYKHKDSLSELLFQEFQRTATHAKLTKYDSATQMLTSSDKVSDQVLQTLFKQVSENRKVLLKYRKYYNKFYVAKFKSKMRKWDTQRELVKTKAQYSVKEAKQLVLDAIQPFGSEYINQVQKAFNENWIDFMSVVNKRSGAYSIGGTYGVDKKYILMNFDGELGSVETLAHELGHSMHSYFSDKNQPIELSQYPIFLAEIASIFNELMLFDNLLKTSNDKKLKFKILTNMIDGFVGTVLRQVQWANYEYDLYHAIAKGKISSSYDAISKLYFENSKKYSLSKLNKYVAKDNLGSIYVPHYYYGFYVYKYAIGQLVANYFFADYQKSGKEALDNYIKNFLSQGSSDYPIEILKKVGVDLEDNNFYTQGFAYLSDLIDQWVVLGKEIFKTK</sequence>
<dbReference type="InterPro" id="IPR013647">
    <property type="entry name" value="OligopepF_N_dom"/>
</dbReference>
<dbReference type="GO" id="GO:0006508">
    <property type="term" value="P:proteolysis"/>
    <property type="evidence" value="ECO:0007669"/>
    <property type="project" value="UniProtKB-KW"/>
</dbReference>
<dbReference type="PANTHER" id="PTHR11804">
    <property type="entry name" value="PROTEASE M3 THIMET OLIGOPEPTIDASE-RELATED"/>
    <property type="match status" value="1"/>
</dbReference>
<dbReference type="Pfam" id="PF01432">
    <property type="entry name" value="Peptidase_M3"/>
    <property type="match status" value="1"/>
</dbReference>
<keyword evidence="2 6" id="KW-0479">Metal-binding</keyword>
<evidence type="ECO:0000256" key="2">
    <source>
        <dbReference type="ARBA" id="ARBA00022723"/>
    </source>
</evidence>
<dbReference type="RefSeq" id="WP_208664825.1">
    <property type="nucleotide sequence ID" value="NZ_CP041147.1"/>
</dbReference>
<evidence type="ECO:0000256" key="6">
    <source>
        <dbReference type="RuleBase" id="RU368091"/>
    </source>
</evidence>
<dbReference type="NCBIfam" id="TIGR00181">
    <property type="entry name" value="pepF"/>
    <property type="match status" value="1"/>
</dbReference>
<reference evidence="9 10" key="1">
    <citation type="submission" date="2019-06" db="EMBL/GenBank/DDBJ databases">
        <title>Mycoplasma nasistruthionis sp. nov. str Ms03.</title>
        <authorList>
            <person name="Botes A."/>
        </authorList>
    </citation>
    <scope>NUCLEOTIDE SEQUENCE [LARGE SCALE GENOMIC DNA]</scope>
    <source>
        <strain evidence="9 10">Ms03</strain>
    </source>
</reference>
<keyword evidence="3 6" id="KW-0378">Hydrolase</keyword>
<dbReference type="InterPro" id="IPR045090">
    <property type="entry name" value="Pept_M3A_M3B"/>
</dbReference>
<dbReference type="PANTHER" id="PTHR11804:SF84">
    <property type="entry name" value="SACCHAROLYSIN"/>
    <property type="match status" value="1"/>
</dbReference>
<keyword evidence="4 6" id="KW-0862">Zinc</keyword>
<dbReference type="GO" id="GO:0006518">
    <property type="term" value="P:peptide metabolic process"/>
    <property type="evidence" value="ECO:0007669"/>
    <property type="project" value="TreeGrafter"/>
</dbReference>